<name>A0A9D4IEH6_DREPO</name>
<gene>
    <name evidence="1" type="ORF">DPMN_170701</name>
</gene>
<reference evidence="1" key="1">
    <citation type="journal article" date="2019" name="bioRxiv">
        <title>The Genome of the Zebra Mussel, Dreissena polymorpha: A Resource for Invasive Species Research.</title>
        <authorList>
            <person name="McCartney M.A."/>
            <person name="Auch B."/>
            <person name="Kono T."/>
            <person name="Mallez S."/>
            <person name="Zhang Y."/>
            <person name="Obille A."/>
            <person name="Becker A."/>
            <person name="Abrahante J.E."/>
            <person name="Garbe J."/>
            <person name="Badalamenti J.P."/>
            <person name="Herman A."/>
            <person name="Mangelson H."/>
            <person name="Liachko I."/>
            <person name="Sullivan S."/>
            <person name="Sone E.D."/>
            <person name="Koren S."/>
            <person name="Silverstein K.A.T."/>
            <person name="Beckman K.B."/>
            <person name="Gohl D.M."/>
        </authorList>
    </citation>
    <scope>NUCLEOTIDE SEQUENCE</scope>
    <source>
        <strain evidence="1">Duluth1</strain>
        <tissue evidence="1">Whole animal</tissue>
    </source>
</reference>
<evidence type="ECO:0000313" key="1">
    <source>
        <dbReference type="EMBL" id="KAH3769432.1"/>
    </source>
</evidence>
<dbReference type="EMBL" id="JAIWYP010000009">
    <property type="protein sequence ID" value="KAH3769432.1"/>
    <property type="molecule type" value="Genomic_DNA"/>
</dbReference>
<comment type="caution">
    <text evidence="1">The sequence shown here is derived from an EMBL/GenBank/DDBJ whole genome shotgun (WGS) entry which is preliminary data.</text>
</comment>
<evidence type="ECO:0000313" key="2">
    <source>
        <dbReference type="Proteomes" id="UP000828390"/>
    </source>
</evidence>
<dbReference type="AlphaFoldDB" id="A0A9D4IEH6"/>
<dbReference type="Proteomes" id="UP000828390">
    <property type="component" value="Unassembled WGS sequence"/>
</dbReference>
<accession>A0A9D4IEH6</accession>
<keyword evidence="2" id="KW-1185">Reference proteome</keyword>
<sequence>MCITHTTGSSKAQDVICTMVSCFGSETWDNCAPSYHRYLSFLAKQFMEDEVNIMSV</sequence>
<reference evidence="1" key="2">
    <citation type="submission" date="2020-11" db="EMBL/GenBank/DDBJ databases">
        <authorList>
            <person name="McCartney M.A."/>
            <person name="Auch B."/>
            <person name="Kono T."/>
            <person name="Mallez S."/>
            <person name="Becker A."/>
            <person name="Gohl D.M."/>
            <person name="Silverstein K.A.T."/>
            <person name="Koren S."/>
            <person name="Bechman K.B."/>
            <person name="Herman A."/>
            <person name="Abrahante J.E."/>
            <person name="Garbe J."/>
        </authorList>
    </citation>
    <scope>NUCLEOTIDE SEQUENCE</scope>
    <source>
        <strain evidence="1">Duluth1</strain>
        <tissue evidence="1">Whole animal</tissue>
    </source>
</reference>
<proteinExistence type="predicted"/>
<organism evidence="1 2">
    <name type="scientific">Dreissena polymorpha</name>
    <name type="common">Zebra mussel</name>
    <name type="synonym">Mytilus polymorpha</name>
    <dbReference type="NCBI Taxonomy" id="45954"/>
    <lineage>
        <taxon>Eukaryota</taxon>
        <taxon>Metazoa</taxon>
        <taxon>Spiralia</taxon>
        <taxon>Lophotrochozoa</taxon>
        <taxon>Mollusca</taxon>
        <taxon>Bivalvia</taxon>
        <taxon>Autobranchia</taxon>
        <taxon>Heteroconchia</taxon>
        <taxon>Euheterodonta</taxon>
        <taxon>Imparidentia</taxon>
        <taxon>Neoheterodontei</taxon>
        <taxon>Myida</taxon>
        <taxon>Dreissenoidea</taxon>
        <taxon>Dreissenidae</taxon>
        <taxon>Dreissena</taxon>
    </lineage>
</organism>
<protein>
    <submittedName>
        <fullName evidence="1">Uncharacterized protein</fullName>
    </submittedName>
</protein>